<organism evidence="1 2">
    <name type="scientific">Vineibacter terrae</name>
    <dbReference type="NCBI Taxonomy" id="2586908"/>
    <lineage>
        <taxon>Bacteria</taxon>
        <taxon>Pseudomonadati</taxon>
        <taxon>Pseudomonadota</taxon>
        <taxon>Alphaproteobacteria</taxon>
        <taxon>Hyphomicrobiales</taxon>
        <taxon>Vineibacter</taxon>
    </lineage>
</organism>
<keyword evidence="1" id="KW-0808">Transferase</keyword>
<protein>
    <submittedName>
        <fullName evidence="1">Class I SAM-dependent methyltransferase</fullName>
    </submittedName>
</protein>
<dbReference type="Gene3D" id="3.40.50.150">
    <property type="entry name" value="Vaccinia Virus protein VP39"/>
    <property type="match status" value="1"/>
</dbReference>
<dbReference type="AlphaFoldDB" id="A0A5C8PPR3"/>
<dbReference type="SUPFAM" id="SSF53335">
    <property type="entry name" value="S-adenosyl-L-methionine-dependent methyltransferases"/>
    <property type="match status" value="1"/>
</dbReference>
<gene>
    <name evidence="1" type="ORF">FHP25_13080</name>
</gene>
<dbReference type="InterPro" id="IPR029063">
    <property type="entry name" value="SAM-dependent_MTases_sf"/>
</dbReference>
<dbReference type="GO" id="GO:0008168">
    <property type="term" value="F:methyltransferase activity"/>
    <property type="evidence" value="ECO:0007669"/>
    <property type="project" value="UniProtKB-KW"/>
</dbReference>
<evidence type="ECO:0000313" key="1">
    <source>
        <dbReference type="EMBL" id="TXL76020.1"/>
    </source>
</evidence>
<dbReference type="EMBL" id="VDUZ01000012">
    <property type="protein sequence ID" value="TXL76020.1"/>
    <property type="molecule type" value="Genomic_DNA"/>
</dbReference>
<dbReference type="Proteomes" id="UP000321638">
    <property type="component" value="Unassembled WGS sequence"/>
</dbReference>
<comment type="caution">
    <text evidence="1">The sequence shown here is derived from an EMBL/GenBank/DDBJ whole genome shotgun (WGS) entry which is preliminary data.</text>
</comment>
<dbReference type="Pfam" id="PF13578">
    <property type="entry name" value="Methyltransf_24"/>
    <property type="match status" value="1"/>
</dbReference>
<dbReference type="OrthoDB" id="9795498at2"/>
<reference evidence="1 2" key="1">
    <citation type="submission" date="2019-06" db="EMBL/GenBank/DDBJ databases">
        <title>New taxonomy in bacterial strain CC-CFT640, isolated from vineyard.</title>
        <authorList>
            <person name="Lin S.-Y."/>
            <person name="Tsai C.-F."/>
            <person name="Young C.-C."/>
        </authorList>
    </citation>
    <scope>NUCLEOTIDE SEQUENCE [LARGE SCALE GENOMIC DNA]</scope>
    <source>
        <strain evidence="1 2">CC-CFT640</strain>
    </source>
</reference>
<keyword evidence="2" id="KW-1185">Reference proteome</keyword>
<keyword evidence="1" id="KW-0489">Methyltransferase</keyword>
<evidence type="ECO:0000313" key="2">
    <source>
        <dbReference type="Proteomes" id="UP000321638"/>
    </source>
</evidence>
<sequence>MTPRETWRRMRLGMATVTGWRRAGWFIPYRYADTLPPAGASPPYVAVERLFDAERSAFVAVIDRIDALAEPLRAIAAGDAPAGAGRPPRFDQAWFPTLDACAAYALVRHLEPRRIVEVGSGHSTRFLARALADGGRGGEIVAVDPAPRAEIAGLPGVRVVRGTVHRADRAVLASLAAGDVLFIDSSHILMPGSDVDLLFNRVLPDLPAGTIVHIHDILLPDDYPAQWAWRNYNEQLAVVPLLVDAAYKPLFAGHFARTRLAERLSTSVAATLPRHPEGFPTSLWLRKV</sequence>
<proteinExistence type="predicted"/>
<name>A0A5C8PPR3_9HYPH</name>
<accession>A0A5C8PPR3</accession>
<dbReference type="GO" id="GO:0032259">
    <property type="term" value="P:methylation"/>
    <property type="evidence" value="ECO:0007669"/>
    <property type="project" value="UniProtKB-KW"/>
</dbReference>